<dbReference type="AlphaFoldDB" id="A0A7Y3ZAH7"/>
<sequence>MNKSILALAVACCCSSGVLGGEIDSLSLSSSEVFNEACHIVPTTSLEIPSECVNYVLLEMTKLSNEDRKAITSQTFGLGISEPLVLVTYSAMTPAFTPMNNFDAELITHLIDSRDNYASKAASNTSQIEAGYASRVARSTSSGPDTSSNPPVSYSWIYNQIIELNNTYLYRKEKAFLSYELEAFSRLPIYDDLGQDHLQNPIYIRLTLVGGDGVNFNTINYSNSSSVQEVGHPWRPSHQHNIYKYREYLDQVHIHTSWNNIAAGVFDRFPKNNDQDRTGLTYTSSVQFGLGVSIPKLPINKLDFASTKSLTFTNGEYFDYDEEVGLHQHSIRYFNKTYGTQQAPKNGYCEFLGPASGCWRYVKGGPNPPLREFDQRLMDTPYVNGFVPDYSITYQIPRREAQELGSSLFTVRTQIDGIALLGYESFQIGNRFYSGLGDENSQHYRLSEYVDNLQLDINWNSPVFSGIEPSLIKADYGSDDGANCLTVVDNIVRSTSCPQGSTSNEVLFVHTGDGQMISFANDECLDSSNEYLSVMACDQYPDNNQSWSWKDDEGDLTSILHTKVYGRNVKILDLENETEAGIPMVITTLEDAILNYPQAGFTTLSGKYRQDAVSPRNKS</sequence>
<dbReference type="Gene3D" id="6.20.40.20">
    <property type="entry name" value="Leukocidin/Hemolysin toxin, pre-stem domain"/>
    <property type="match status" value="1"/>
</dbReference>
<gene>
    <name evidence="1" type="ORF">F0262_14690</name>
</gene>
<dbReference type="Proteomes" id="UP000572072">
    <property type="component" value="Unassembled WGS sequence"/>
</dbReference>
<accession>A0A7Y3ZAH7</accession>
<name>A0A7Y3ZAH7_9VIBR</name>
<organism evidence="1 2">
    <name type="scientific">Vibrio rotiferianus</name>
    <dbReference type="NCBI Taxonomy" id="190895"/>
    <lineage>
        <taxon>Bacteria</taxon>
        <taxon>Pseudomonadati</taxon>
        <taxon>Pseudomonadota</taxon>
        <taxon>Gammaproteobacteria</taxon>
        <taxon>Vibrionales</taxon>
        <taxon>Vibrionaceae</taxon>
        <taxon>Vibrio</taxon>
    </lineage>
</organism>
<proteinExistence type="predicted"/>
<dbReference type="Gene3D" id="2.70.240.20">
    <property type="entry name" value="Leukocidin/Hemolysin toxin, cytolysin domain"/>
    <property type="match status" value="1"/>
</dbReference>
<evidence type="ECO:0000313" key="2">
    <source>
        <dbReference type="Proteomes" id="UP000572072"/>
    </source>
</evidence>
<comment type="caution">
    <text evidence="1">The sequence shown here is derived from an EMBL/GenBank/DDBJ whole genome shotgun (WGS) entry which is preliminary data.</text>
</comment>
<dbReference type="SUPFAM" id="SSF50370">
    <property type="entry name" value="Ricin B-like lectins"/>
    <property type="match status" value="1"/>
</dbReference>
<protein>
    <submittedName>
        <fullName evidence="1">Uncharacterized protein</fullName>
    </submittedName>
</protein>
<reference evidence="1 2" key="1">
    <citation type="submission" date="2019-08" db="EMBL/GenBank/DDBJ databases">
        <title>Draft genome sequencing and comparative genomics of hatchery-associated Vibrios.</title>
        <authorList>
            <person name="Kehlet-Delgado H."/>
            <person name="Mueller R.S."/>
        </authorList>
    </citation>
    <scope>NUCLEOTIDE SEQUENCE [LARGE SCALE GENOMIC DNA]</scope>
    <source>
        <strain evidence="1 2">00-78-3</strain>
    </source>
</reference>
<dbReference type="PROSITE" id="PS50231">
    <property type="entry name" value="RICIN_B_LECTIN"/>
    <property type="match status" value="1"/>
</dbReference>
<evidence type="ECO:0000313" key="1">
    <source>
        <dbReference type="EMBL" id="NOH49298.1"/>
    </source>
</evidence>
<dbReference type="InterPro" id="IPR035992">
    <property type="entry name" value="Ricin_B-like_lectins"/>
</dbReference>
<dbReference type="RefSeq" id="WP_171358347.1">
    <property type="nucleotide sequence ID" value="NZ_VTYN01000014.1"/>
</dbReference>
<dbReference type="InterPro" id="IPR044883">
    <property type="entry name" value="Hemolysin_pre-stem_dom_sf"/>
</dbReference>
<dbReference type="EMBL" id="VTYN01000014">
    <property type="protein sequence ID" value="NOH49298.1"/>
    <property type="molecule type" value="Genomic_DNA"/>
</dbReference>